<organism evidence="1 2">
    <name type="scientific">Heliomicrobium gestii</name>
    <name type="common">Heliobacterium gestii</name>
    <dbReference type="NCBI Taxonomy" id="2699"/>
    <lineage>
        <taxon>Bacteria</taxon>
        <taxon>Bacillati</taxon>
        <taxon>Bacillota</taxon>
        <taxon>Clostridia</taxon>
        <taxon>Eubacteriales</taxon>
        <taxon>Heliobacteriaceae</taxon>
        <taxon>Heliomicrobium</taxon>
    </lineage>
</organism>
<dbReference type="OrthoDB" id="1906866at2"/>
<evidence type="ECO:0000313" key="2">
    <source>
        <dbReference type="Proteomes" id="UP000471031"/>
    </source>
</evidence>
<sequence length="219" mass="24792">MIPNLDASYSSLINTLSSTSTKKANTTLFAAQLEDFKKADTNLYINEIGTCYPGTKVTVKSMTSSDVQKYYEEWKRQPISSSGFDHNIIVSPKVLEKMKNDPGYAEKMLGKIRQAATPVGFENATLYEYKVIVRDDGEIETMACADFMNGNEQKAENNDKDKKKAAKKFDPIFFHRKIQNQRETQLLSETGFYTNLFFEPQYRFIAGIANGNRKGNAVE</sequence>
<reference evidence="1 2" key="1">
    <citation type="submission" date="2020-01" db="EMBL/GenBank/DDBJ databases">
        <title>Whole genome sequence of Heliobacterium gestii DSM 11169.</title>
        <authorList>
            <person name="Kyndt J.A."/>
            <person name="Meyer T.E."/>
        </authorList>
    </citation>
    <scope>NUCLEOTIDE SEQUENCE [LARGE SCALE GENOMIC DNA]</scope>
    <source>
        <strain evidence="1 2">DSM 11169</strain>
    </source>
</reference>
<accession>A0A845L5Y5</accession>
<protein>
    <submittedName>
        <fullName evidence="1">Uncharacterized protein</fullName>
    </submittedName>
</protein>
<keyword evidence="2" id="KW-1185">Reference proteome</keyword>
<gene>
    <name evidence="1" type="ORF">GTO89_03150</name>
</gene>
<name>A0A845L5Y5_HELGE</name>
<comment type="caution">
    <text evidence="1">The sequence shown here is derived from an EMBL/GenBank/DDBJ whole genome shotgun (WGS) entry which is preliminary data.</text>
</comment>
<dbReference type="AlphaFoldDB" id="A0A845L5Y5"/>
<evidence type="ECO:0000313" key="1">
    <source>
        <dbReference type="EMBL" id="MZP42032.1"/>
    </source>
</evidence>
<dbReference type="Proteomes" id="UP000471031">
    <property type="component" value="Unassembled WGS sequence"/>
</dbReference>
<dbReference type="EMBL" id="WXEX01000002">
    <property type="protein sequence ID" value="MZP42032.1"/>
    <property type="molecule type" value="Genomic_DNA"/>
</dbReference>
<proteinExistence type="predicted"/>
<dbReference type="RefSeq" id="WP_161260617.1">
    <property type="nucleotide sequence ID" value="NZ_JAFBDC010000002.1"/>
</dbReference>